<reference evidence="1 2" key="1">
    <citation type="submission" date="2023-07" db="EMBL/GenBank/DDBJ databases">
        <title>Genomic Encyclopedia of Type Strains, Phase IV (KMG-IV): sequencing the most valuable type-strain genomes for metagenomic binning, comparative biology and taxonomic classification.</title>
        <authorList>
            <person name="Goeker M."/>
        </authorList>
    </citation>
    <scope>NUCLEOTIDE SEQUENCE [LARGE SCALE GENOMIC DNA]</scope>
    <source>
        <strain evidence="1 2">DSM 19619</strain>
    </source>
</reference>
<proteinExistence type="predicted"/>
<dbReference type="InterPro" id="IPR029063">
    <property type="entry name" value="SAM-dependent_MTases_sf"/>
</dbReference>
<name>A0ABU0IYD6_9HYPH</name>
<keyword evidence="1" id="KW-0808">Transferase</keyword>
<dbReference type="GO" id="GO:0032259">
    <property type="term" value="P:methylation"/>
    <property type="evidence" value="ECO:0007669"/>
    <property type="project" value="UniProtKB-KW"/>
</dbReference>
<keyword evidence="2" id="KW-1185">Reference proteome</keyword>
<dbReference type="Proteomes" id="UP001242480">
    <property type="component" value="Unassembled WGS sequence"/>
</dbReference>
<protein>
    <submittedName>
        <fullName evidence="1">DNA modification methylase</fullName>
    </submittedName>
</protein>
<sequence length="441" mass="48815">MLELRVNSVLANISANGDENLPATFESWVRSRSLRTLGTNAGSDALAFQGWRRFKEAFAPELIARAVRECDRPVVRCFDPFGGSGTTALACQFLGVDPVTIEVNPYLADLIEAKLSEYSLDSLAKDAGNVIDLARNAEANNNSLKLICGPRTLVEPGVDGKWVFDKAVADNIFNLLNSINSVNDENNRRLFKIILGGQLSDLSNVRISGKGRRYRGGWRSRPVAADRVFSAFVESLTHAVHDIALHRNRASKCYDLRRGDARRLVRDIEPVDLVVFSPPYPNSFDYTDVYNLELWMLGYLQESIDNVNLRHATLTSHVQLRRLYPAAPTVSTLLTNVLERLEGRRSELWHRDIPAMVGGYFADLTEILSNLQSKLNPGGRIYMIVGDSQYAGVPIPVAEILVELAKNLGFEVLDTEASRSMRASAQQGGAAILPETLLVLT</sequence>
<gene>
    <name evidence="1" type="ORF">QO011_000010</name>
</gene>
<comment type="caution">
    <text evidence="1">The sequence shown here is derived from an EMBL/GenBank/DDBJ whole genome shotgun (WGS) entry which is preliminary data.</text>
</comment>
<dbReference type="GO" id="GO:0008168">
    <property type="term" value="F:methyltransferase activity"/>
    <property type="evidence" value="ECO:0007669"/>
    <property type="project" value="UniProtKB-KW"/>
</dbReference>
<dbReference type="SUPFAM" id="SSF53335">
    <property type="entry name" value="S-adenosyl-L-methionine-dependent methyltransferases"/>
    <property type="match status" value="2"/>
</dbReference>
<accession>A0ABU0IYD6</accession>
<keyword evidence="1" id="KW-0489">Methyltransferase</keyword>
<dbReference type="RefSeq" id="WP_307266102.1">
    <property type="nucleotide sequence ID" value="NZ_JAUSVX010000001.1"/>
</dbReference>
<organism evidence="1 2">
    <name type="scientific">Labrys wisconsinensis</name>
    <dbReference type="NCBI Taxonomy" id="425677"/>
    <lineage>
        <taxon>Bacteria</taxon>
        <taxon>Pseudomonadati</taxon>
        <taxon>Pseudomonadota</taxon>
        <taxon>Alphaproteobacteria</taxon>
        <taxon>Hyphomicrobiales</taxon>
        <taxon>Xanthobacteraceae</taxon>
        <taxon>Labrys</taxon>
    </lineage>
</organism>
<dbReference type="EMBL" id="JAUSVX010000001">
    <property type="protein sequence ID" value="MDQ0467015.1"/>
    <property type="molecule type" value="Genomic_DNA"/>
</dbReference>
<evidence type="ECO:0000313" key="2">
    <source>
        <dbReference type="Proteomes" id="UP001242480"/>
    </source>
</evidence>
<evidence type="ECO:0000313" key="1">
    <source>
        <dbReference type="EMBL" id="MDQ0467015.1"/>
    </source>
</evidence>
<dbReference type="Gene3D" id="3.40.50.150">
    <property type="entry name" value="Vaccinia Virus protein VP39"/>
    <property type="match status" value="2"/>
</dbReference>